<organism evidence="1 2">
    <name type="scientific">Adiantum capillus-veneris</name>
    <name type="common">Maidenhair fern</name>
    <dbReference type="NCBI Taxonomy" id="13818"/>
    <lineage>
        <taxon>Eukaryota</taxon>
        <taxon>Viridiplantae</taxon>
        <taxon>Streptophyta</taxon>
        <taxon>Embryophyta</taxon>
        <taxon>Tracheophyta</taxon>
        <taxon>Polypodiopsida</taxon>
        <taxon>Polypodiidae</taxon>
        <taxon>Polypodiales</taxon>
        <taxon>Pteridineae</taxon>
        <taxon>Pteridaceae</taxon>
        <taxon>Vittarioideae</taxon>
        <taxon>Adiantum</taxon>
    </lineage>
</organism>
<dbReference type="AlphaFoldDB" id="A0A9D4Z383"/>
<sequence>MNLEEASGNQGYRTLKLLWLGASQPQLDASVRSTFNRNGFNKKAYSSSKETMMPFATMSATASYRILSSLGDLQCQAIFTRLDVD</sequence>
<dbReference type="Proteomes" id="UP000886520">
    <property type="component" value="Chromosome 25"/>
</dbReference>
<accession>A0A9D4Z383</accession>
<evidence type="ECO:0000313" key="1">
    <source>
        <dbReference type="EMBL" id="KAI5059500.1"/>
    </source>
</evidence>
<reference evidence="1" key="1">
    <citation type="submission" date="2021-01" db="EMBL/GenBank/DDBJ databases">
        <title>Adiantum capillus-veneris genome.</title>
        <authorList>
            <person name="Fang Y."/>
            <person name="Liao Q."/>
        </authorList>
    </citation>
    <scope>NUCLEOTIDE SEQUENCE</scope>
    <source>
        <strain evidence="1">H3</strain>
        <tissue evidence="1">Leaf</tissue>
    </source>
</reference>
<evidence type="ECO:0000313" key="2">
    <source>
        <dbReference type="Proteomes" id="UP000886520"/>
    </source>
</evidence>
<keyword evidence="2" id="KW-1185">Reference proteome</keyword>
<protein>
    <submittedName>
        <fullName evidence="1">Uncharacterized protein</fullName>
    </submittedName>
</protein>
<dbReference type="EMBL" id="JABFUD020000025">
    <property type="protein sequence ID" value="KAI5059500.1"/>
    <property type="molecule type" value="Genomic_DNA"/>
</dbReference>
<comment type="caution">
    <text evidence="1">The sequence shown here is derived from an EMBL/GenBank/DDBJ whole genome shotgun (WGS) entry which is preliminary data.</text>
</comment>
<gene>
    <name evidence="1" type="ORF">GOP47_0025819</name>
</gene>
<proteinExistence type="predicted"/>
<name>A0A9D4Z383_ADICA</name>